<keyword evidence="4 7" id="KW-0521">NADP</keyword>
<keyword evidence="5 7" id="KW-0560">Oxidoreductase</keyword>
<evidence type="ECO:0000256" key="6">
    <source>
        <dbReference type="ARBA" id="ARBA00023027"/>
    </source>
</evidence>
<keyword evidence="2 7" id="KW-0285">Flavoprotein</keyword>
<dbReference type="InterPro" id="IPR000415">
    <property type="entry name" value="Nitroreductase-like"/>
</dbReference>
<keyword evidence="11" id="KW-1185">Reference proteome</keyword>
<dbReference type="CDD" id="cd02135">
    <property type="entry name" value="YdjA-like"/>
    <property type="match status" value="1"/>
</dbReference>
<feature type="binding site" description="in other chain" evidence="8">
    <location>
        <begin position="137"/>
        <end position="139"/>
    </location>
    <ligand>
        <name>FMN</name>
        <dbReference type="ChEBI" id="CHEBI:58210"/>
        <note>ligand shared between dimeric partners</note>
    </ligand>
</feature>
<evidence type="ECO:0000256" key="7">
    <source>
        <dbReference type="PIRNR" id="PIRNR000232"/>
    </source>
</evidence>
<dbReference type="GO" id="GO:0016491">
    <property type="term" value="F:oxidoreductase activity"/>
    <property type="evidence" value="ECO:0007669"/>
    <property type="project" value="UniProtKB-UniRule"/>
</dbReference>
<dbReference type="STRING" id="930129.SAMN05216352_103253"/>
<evidence type="ECO:0000256" key="4">
    <source>
        <dbReference type="ARBA" id="ARBA00022857"/>
    </source>
</evidence>
<evidence type="ECO:0000256" key="3">
    <source>
        <dbReference type="ARBA" id="ARBA00022643"/>
    </source>
</evidence>
<dbReference type="AlphaFoldDB" id="A0A1G8G754"/>
<dbReference type="Gene3D" id="3.40.109.10">
    <property type="entry name" value="NADH Oxidase"/>
    <property type="match status" value="1"/>
</dbReference>
<gene>
    <name evidence="10" type="ORF">SAMN05216352_103253</name>
</gene>
<comment type="cofactor">
    <cofactor evidence="8">
        <name>FMN</name>
        <dbReference type="ChEBI" id="CHEBI:58210"/>
    </cofactor>
    <text evidence="8">Binds 1 FMN per subunit.</text>
</comment>
<dbReference type="EMBL" id="FNDU01000003">
    <property type="protein sequence ID" value="SDH90193.1"/>
    <property type="molecule type" value="Genomic_DNA"/>
</dbReference>
<dbReference type="InterPro" id="IPR052530">
    <property type="entry name" value="NAD(P)H_nitroreductase"/>
</dbReference>
<keyword evidence="3 7" id="KW-0288">FMN</keyword>
<dbReference type="InterPro" id="IPR029479">
    <property type="entry name" value="Nitroreductase"/>
</dbReference>
<dbReference type="Pfam" id="PF00881">
    <property type="entry name" value="Nitroreductase"/>
    <property type="match status" value="1"/>
</dbReference>
<accession>A0A1G8G754</accession>
<sequence>MELTKGLLSRRTIHIFKKEPVERSIIEKAIHCAIHAPNHKMTEPWHFYAITGKTKEKLAKRRSELKIEKFMDKDSERAIKAKEQAYTFMAELPWVIAVTTHRYSVDPVREKEDFAATACAIQNFMLAAWNEGVGAKWATGQLVKDKKAREIINPGEEEEIIGFLFLGYPKDIPKIKTRKEQDSISWLD</sequence>
<feature type="binding site" description="in other chain" evidence="8">
    <location>
        <begin position="10"/>
        <end position="12"/>
    </location>
    <ligand>
        <name>FMN</name>
        <dbReference type="ChEBI" id="CHEBI:58210"/>
        <note>ligand shared between dimeric partners</note>
    </ligand>
</feature>
<evidence type="ECO:0000256" key="8">
    <source>
        <dbReference type="PIRSR" id="PIRSR000232-1"/>
    </source>
</evidence>
<organism evidence="10 11">
    <name type="scientific">Alteribacillus bidgolensis</name>
    <dbReference type="NCBI Taxonomy" id="930129"/>
    <lineage>
        <taxon>Bacteria</taxon>
        <taxon>Bacillati</taxon>
        <taxon>Bacillota</taxon>
        <taxon>Bacilli</taxon>
        <taxon>Bacillales</taxon>
        <taxon>Bacillaceae</taxon>
        <taxon>Alteribacillus</taxon>
    </lineage>
</organism>
<comment type="similarity">
    <text evidence="1 7">Belongs to the nitroreductase family.</text>
</comment>
<feature type="domain" description="Nitroreductase" evidence="9">
    <location>
        <begin position="8"/>
        <end position="168"/>
    </location>
</feature>
<dbReference type="PANTHER" id="PTHR43821">
    <property type="entry name" value="NAD(P)H NITROREDUCTASE YDJA-RELATED"/>
    <property type="match status" value="1"/>
</dbReference>
<dbReference type="InterPro" id="IPR026021">
    <property type="entry name" value="YdjA-like"/>
</dbReference>
<evidence type="ECO:0000256" key="1">
    <source>
        <dbReference type="ARBA" id="ARBA00007118"/>
    </source>
</evidence>
<evidence type="ECO:0000313" key="11">
    <source>
        <dbReference type="Proteomes" id="UP000199017"/>
    </source>
</evidence>
<dbReference type="PIRSF" id="PIRSF000232">
    <property type="entry name" value="YdjA"/>
    <property type="match status" value="1"/>
</dbReference>
<protein>
    <recommendedName>
        <fullName evidence="7">Putative NAD(P)H nitroreductase</fullName>
        <ecNumber evidence="7">1.-.-.-</ecNumber>
    </recommendedName>
</protein>
<evidence type="ECO:0000256" key="5">
    <source>
        <dbReference type="ARBA" id="ARBA00023002"/>
    </source>
</evidence>
<feature type="binding site" evidence="8">
    <location>
        <position position="39"/>
    </location>
    <ligand>
        <name>FMN</name>
        <dbReference type="ChEBI" id="CHEBI:58210"/>
        <note>ligand shared between dimeric partners</note>
    </ligand>
</feature>
<name>A0A1G8G754_9BACI</name>
<dbReference type="PANTHER" id="PTHR43821:SF1">
    <property type="entry name" value="NAD(P)H NITROREDUCTASE YDJA-RELATED"/>
    <property type="match status" value="1"/>
</dbReference>
<proteinExistence type="inferred from homology"/>
<dbReference type="Proteomes" id="UP000199017">
    <property type="component" value="Unassembled WGS sequence"/>
</dbReference>
<dbReference type="EC" id="1.-.-.-" evidence="7"/>
<evidence type="ECO:0000313" key="10">
    <source>
        <dbReference type="EMBL" id="SDH90193.1"/>
    </source>
</evidence>
<evidence type="ECO:0000259" key="9">
    <source>
        <dbReference type="Pfam" id="PF00881"/>
    </source>
</evidence>
<dbReference type="RefSeq" id="WP_170031640.1">
    <property type="nucleotide sequence ID" value="NZ_FNDU01000003.1"/>
</dbReference>
<evidence type="ECO:0000256" key="2">
    <source>
        <dbReference type="ARBA" id="ARBA00022630"/>
    </source>
</evidence>
<dbReference type="SUPFAM" id="SSF55469">
    <property type="entry name" value="FMN-dependent nitroreductase-like"/>
    <property type="match status" value="1"/>
</dbReference>
<keyword evidence="6 7" id="KW-0520">NAD</keyword>
<reference evidence="10 11" key="1">
    <citation type="submission" date="2016-10" db="EMBL/GenBank/DDBJ databases">
        <authorList>
            <person name="de Groot N.N."/>
        </authorList>
    </citation>
    <scope>NUCLEOTIDE SEQUENCE [LARGE SCALE GENOMIC DNA]</scope>
    <source>
        <strain evidence="11">P4B,CCM 7963,CECT 7998,DSM 25260,IBRC-M 10614,KCTC 13821</strain>
    </source>
</reference>